<keyword evidence="5 17" id="KW-0121">Carboxypeptidase</keyword>
<reference evidence="17" key="2">
    <citation type="journal article" date="2021" name="PeerJ">
        <title>Extensive microbial diversity within the chicken gut microbiome revealed by metagenomics and culture.</title>
        <authorList>
            <person name="Gilroy R."/>
            <person name="Ravi A."/>
            <person name="Getino M."/>
            <person name="Pursley I."/>
            <person name="Horton D.L."/>
            <person name="Alikhan N.F."/>
            <person name="Baker D."/>
            <person name="Gharbi K."/>
            <person name="Hall N."/>
            <person name="Watson M."/>
            <person name="Adriaenssens E.M."/>
            <person name="Foster-Nyarko E."/>
            <person name="Jarju S."/>
            <person name="Secka A."/>
            <person name="Antonio M."/>
            <person name="Oren A."/>
            <person name="Chaudhuri R.R."/>
            <person name="La Ragione R."/>
            <person name="Hildebrand F."/>
            <person name="Pallen M.J."/>
        </authorList>
    </citation>
    <scope>NUCLEOTIDE SEQUENCE</scope>
    <source>
        <strain evidence="17">F6-4510</strain>
    </source>
</reference>
<evidence type="ECO:0000256" key="13">
    <source>
        <dbReference type="PIRSR" id="PIRSR618044-1"/>
    </source>
</evidence>
<evidence type="ECO:0000256" key="6">
    <source>
        <dbReference type="ARBA" id="ARBA00022670"/>
    </source>
</evidence>
<comment type="catalytic activity">
    <reaction evidence="12">
        <text>Preferential cleavage: (Ac)2-L-Lys-D-Ala-|-D-Ala. Also transpeptidation of peptidyl-alanyl moieties that are N-acyl substituents of D-alanine.</text>
        <dbReference type="EC" id="3.4.16.4"/>
    </reaction>
</comment>
<keyword evidence="10" id="KW-0573">Peptidoglycan synthesis</keyword>
<keyword evidence="11" id="KW-0961">Cell wall biogenesis/degradation</keyword>
<dbReference type="InterPro" id="IPR001967">
    <property type="entry name" value="Peptidase_S11_N"/>
</dbReference>
<gene>
    <name evidence="17" type="ORF">IAC55_07850</name>
</gene>
<keyword evidence="6" id="KW-0645">Protease</keyword>
<keyword evidence="9" id="KW-0133">Cell shape</keyword>
<feature type="active site" description="Acyl-ester intermediate" evidence="13">
    <location>
        <position position="59"/>
    </location>
</feature>
<evidence type="ECO:0000256" key="9">
    <source>
        <dbReference type="ARBA" id="ARBA00022960"/>
    </source>
</evidence>
<evidence type="ECO:0000313" key="18">
    <source>
        <dbReference type="Proteomes" id="UP000823611"/>
    </source>
</evidence>
<dbReference type="InterPro" id="IPR015956">
    <property type="entry name" value="Peniciliin-bd_prot_C_sf"/>
</dbReference>
<sequence>MKKIISLLMLIIFILPFNKNVIASEESPDVKAIGAVLMDYETGRILWGQNEDEPLAMASTTKIMTAIMAIESGKLDETVVVSKKAQSAPEVKMHIKAGDEYTMNDLLYAMMLCSYNDTAVAIAEHLGGSVEEFCNMMTEKAKSLGCKDTVFKTPNGLDLDDHHSTAEDMAIITAYALKNDKFREVIKTPSYTVKGSQTFEVANKNRLLREYDGAIGVKTGFTGKAGHCFVGSAKRGDLTLISVVLGSGWGNTGKEQKWIDTKNILNYGFENFEKTEVIREGDFTGNVPVTFSKTNFVETEVCQSLVIPLSKEEKENIKIQINLPDSLEAPIKKDTIVGSCEVIINGKKEYKLNIKVSQDIERNDIKVSSKKALDIWQKSGDTLLENILKKLEIL</sequence>
<dbReference type="InterPro" id="IPR037167">
    <property type="entry name" value="Peptidase_S11_C_sf"/>
</dbReference>
<dbReference type="SUPFAM" id="SSF56601">
    <property type="entry name" value="beta-lactamase/transpeptidase-like"/>
    <property type="match status" value="1"/>
</dbReference>
<dbReference type="Gene3D" id="2.60.410.10">
    <property type="entry name" value="D-Ala-D-Ala carboxypeptidase, C-terminal domain"/>
    <property type="match status" value="1"/>
</dbReference>
<dbReference type="InterPro" id="IPR012907">
    <property type="entry name" value="Peptidase_S11_C"/>
</dbReference>
<evidence type="ECO:0000259" key="16">
    <source>
        <dbReference type="SMART" id="SM00936"/>
    </source>
</evidence>
<evidence type="ECO:0000256" key="1">
    <source>
        <dbReference type="ARBA" id="ARBA00003217"/>
    </source>
</evidence>
<comment type="caution">
    <text evidence="17">The sequence shown here is derived from an EMBL/GenBank/DDBJ whole genome shotgun (WGS) entry which is preliminary data.</text>
</comment>
<dbReference type="AlphaFoldDB" id="A0A9D9H1F4"/>
<feature type="binding site" evidence="14">
    <location>
        <position position="218"/>
    </location>
    <ligand>
        <name>substrate</name>
    </ligand>
</feature>
<dbReference type="Gene3D" id="3.40.710.10">
    <property type="entry name" value="DD-peptidase/beta-lactamase superfamily"/>
    <property type="match status" value="1"/>
</dbReference>
<evidence type="ECO:0000256" key="14">
    <source>
        <dbReference type="PIRSR" id="PIRSR618044-2"/>
    </source>
</evidence>
<dbReference type="Pfam" id="PF07943">
    <property type="entry name" value="PBP5_C"/>
    <property type="match status" value="1"/>
</dbReference>
<dbReference type="GO" id="GO:0008360">
    <property type="term" value="P:regulation of cell shape"/>
    <property type="evidence" value="ECO:0007669"/>
    <property type="project" value="UniProtKB-KW"/>
</dbReference>
<keyword evidence="7" id="KW-0732">Signal</keyword>
<dbReference type="InterPro" id="IPR018044">
    <property type="entry name" value="Peptidase_S11"/>
</dbReference>
<evidence type="ECO:0000256" key="11">
    <source>
        <dbReference type="ARBA" id="ARBA00023316"/>
    </source>
</evidence>
<dbReference type="GO" id="GO:0009002">
    <property type="term" value="F:serine-type D-Ala-D-Ala carboxypeptidase activity"/>
    <property type="evidence" value="ECO:0007669"/>
    <property type="project" value="UniProtKB-EC"/>
</dbReference>
<comment type="function">
    <text evidence="1">Removes C-terminal D-alanyl residues from sugar-peptide cell wall precursors.</text>
</comment>
<keyword evidence="8" id="KW-0378">Hydrolase</keyword>
<dbReference type="PRINTS" id="PR00725">
    <property type="entry name" value="DADACBPTASE1"/>
</dbReference>
<dbReference type="Proteomes" id="UP000823611">
    <property type="component" value="Unassembled WGS sequence"/>
</dbReference>
<dbReference type="GO" id="GO:0009252">
    <property type="term" value="P:peptidoglycan biosynthetic process"/>
    <property type="evidence" value="ECO:0007669"/>
    <property type="project" value="UniProtKB-KW"/>
</dbReference>
<reference evidence="17" key="1">
    <citation type="submission" date="2020-10" db="EMBL/GenBank/DDBJ databases">
        <authorList>
            <person name="Gilroy R."/>
        </authorList>
    </citation>
    <scope>NUCLEOTIDE SEQUENCE</scope>
    <source>
        <strain evidence="17">F6-4510</strain>
    </source>
</reference>
<dbReference type="EC" id="3.4.16.4" evidence="4"/>
<dbReference type="GO" id="GO:0006508">
    <property type="term" value="P:proteolysis"/>
    <property type="evidence" value="ECO:0007669"/>
    <property type="project" value="UniProtKB-KW"/>
</dbReference>
<feature type="domain" description="Peptidase S11 D-Ala-D-Ala carboxypeptidase A C-terminal" evidence="16">
    <location>
        <begin position="272"/>
        <end position="362"/>
    </location>
</feature>
<organism evidence="17 18">
    <name type="scientific">Candidatus Fimicola merdigallinarum</name>
    <dbReference type="NCBI Taxonomy" id="2840819"/>
    <lineage>
        <taxon>Bacteria</taxon>
        <taxon>Bacillati</taxon>
        <taxon>Bacillota</taxon>
        <taxon>Clostridia</taxon>
        <taxon>Lachnospirales</taxon>
        <taxon>Lachnospiraceae</taxon>
        <taxon>Lachnospiraceae incertae sedis</taxon>
        <taxon>Candidatus Fimicola</taxon>
    </lineage>
</organism>
<proteinExistence type="inferred from homology"/>
<evidence type="ECO:0000256" key="5">
    <source>
        <dbReference type="ARBA" id="ARBA00022645"/>
    </source>
</evidence>
<dbReference type="SUPFAM" id="SSF69189">
    <property type="entry name" value="Penicillin-binding protein associated domain"/>
    <property type="match status" value="1"/>
</dbReference>
<dbReference type="Pfam" id="PF00768">
    <property type="entry name" value="Peptidase_S11"/>
    <property type="match status" value="1"/>
</dbReference>
<feature type="active site" description="Proton acceptor" evidence="13">
    <location>
        <position position="62"/>
    </location>
</feature>
<evidence type="ECO:0000256" key="2">
    <source>
        <dbReference type="ARBA" id="ARBA00004752"/>
    </source>
</evidence>
<name>A0A9D9H1F4_9FIRM</name>
<evidence type="ECO:0000256" key="15">
    <source>
        <dbReference type="RuleBase" id="RU004016"/>
    </source>
</evidence>
<dbReference type="SMART" id="SM00936">
    <property type="entry name" value="PBP5_C"/>
    <property type="match status" value="1"/>
</dbReference>
<dbReference type="PANTHER" id="PTHR21581:SF33">
    <property type="entry name" value="D-ALANYL-D-ALANINE CARBOXYPEPTIDASE DACB"/>
    <property type="match status" value="1"/>
</dbReference>
<evidence type="ECO:0000256" key="4">
    <source>
        <dbReference type="ARBA" id="ARBA00012448"/>
    </source>
</evidence>
<evidence type="ECO:0000256" key="8">
    <source>
        <dbReference type="ARBA" id="ARBA00022801"/>
    </source>
</evidence>
<feature type="active site" evidence="13">
    <location>
        <position position="114"/>
    </location>
</feature>
<evidence type="ECO:0000256" key="10">
    <source>
        <dbReference type="ARBA" id="ARBA00022984"/>
    </source>
</evidence>
<comment type="similarity">
    <text evidence="3 15">Belongs to the peptidase S11 family.</text>
</comment>
<evidence type="ECO:0000256" key="12">
    <source>
        <dbReference type="ARBA" id="ARBA00034000"/>
    </source>
</evidence>
<dbReference type="PANTHER" id="PTHR21581">
    <property type="entry name" value="D-ALANYL-D-ALANINE CARBOXYPEPTIDASE"/>
    <property type="match status" value="1"/>
</dbReference>
<evidence type="ECO:0000256" key="3">
    <source>
        <dbReference type="ARBA" id="ARBA00007164"/>
    </source>
</evidence>
<dbReference type="EMBL" id="JADIMX010000151">
    <property type="protein sequence ID" value="MBO8435215.1"/>
    <property type="molecule type" value="Genomic_DNA"/>
</dbReference>
<accession>A0A9D9H1F4</accession>
<dbReference type="InterPro" id="IPR012338">
    <property type="entry name" value="Beta-lactam/transpept-like"/>
</dbReference>
<evidence type="ECO:0000256" key="7">
    <source>
        <dbReference type="ARBA" id="ARBA00022729"/>
    </source>
</evidence>
<comment type="pathway">
    <text evidence="2">Cell wall biogenesis; peptidoglycan biosynthesis.</text>
</comment>
<protein>
    <recommendedName>
        <fullName evidence="4">serine-type D-Ala-D-Ala carboxypeptidase</fullName>
        <ecNumber evidence="4">3.4.16.4</ecNumber>
    </recommendedName>
</protein>
<evidence type="ECO:0000313" key="17">
    <source>
        <dbReference type="EMBL" id="MBO8435215.1"/>
    </source>
</evidence>
<dbReference type="GO" id="GO:0071555">
    <property type="term" value="P:cell wall organization"/>
    <property type="evidence" value="ECO:0007669"/>
    <property type="project" value="UniProtKB-KW"/>
</dbReference>